<protein>
    <submittedName>
        <fullName evidence="1">Uncharacterized protein</fullName>
    </submittedName>
</protein>
<name>A0A2H3AQR1_9AGAR</name>
<gene>
    <name evidence="1" type="ORF">ARMSODRAFT_1070851</name>
</gene>
<dbReference type="STRING" id="1076256.A0A2H3AQR1"/>
<keyword evidence="2" id="KW-1185">Reference proteome</keyword>
<feature type="non-terminal residue" evidence="1">
    <location>
        <position position="1"/>
    </location>
</feature>
<reference evidence="2" key="1">
    <citation type="journal article" date="2017" name="Nat. Ecol. Evol.">
        <title>Genome expansion and lineage-specific genetic innovations in the forest pathogenic fungi Armillaria.</title>
        <authorList>
            <person name="Sipos G."/>
            <person name="Prasanna A.N."/>
            <person name="Walter M.C."/>
            <person name="O'Connor E."/>
            <person name="Balint B."/>
            <person name="Krizsan K."/>
            <person name="Kiss B."/>
            <person name="Hess J."/>
            <person name="Varga T."/>
            <person name="Slot J."/>
            <person name="Riley R."/>
            <person name="Boka B."/>
            <person name="Rigling D."/>
            <person name="Barry K."/>
            <person name="Lee J."/>
            <person name="Mihaltcheva S."/>
            <person name="LaButti K."/>
            <person name="Lipzen A."/>
            <person name="Waldron R."/>
            <person name="Moloney N.M."/>
            <person name="Sperisen C."/>
            <person name="Kredics L."/>
            <person name="Vagvoelgyi C."/>
            <person name="Patrignani A."/>
            <person name="Fitzpatrick D."/>
            <person name="Nagy I."/>
            <person name="Doyle S."/>
            <person name="Anderson J.B."/>
            <person name="Grigoriev I.V."/>
            <person name="Gueldener U."/>
            <person name="Muensterkoetter M."/>
            <person name="Nagy L.G."/>
        </authorList>
    </citation>
    <scope>NUCLEOTIDE SEQUENCE [LARGE SCALE GENOMIC DNA]</scope>
    <source>
        <strain evidence="2">28-4</strain>
    </source>
</reference>
<proteinExistence type="predicted"/>
<dbReference type="EMBL" id="KZ293494">
    <property type="protein sequence ID" value="PBK59980.1"/>
    <property type="molecule type" value="Genomic_DNA"/>
</dbReference>
<sequence length="105" mass="11445">NSNLKHLSLDDDTFENFSGTIRDTPYIEGSCVTDPCWYYVPDATGKEVNILDLCPETATNIVAKTINTRTETGSVVDVMCDPTTVTNDVGFKCWDGAYIPTTAGL</sequence>
<dbReference type="AlphaFoldDB" id="A0A2H3AQR1"/>
<accession>A0A2H3AQR1</accession>
<dbReference type="Proteomes" id="UP000218334">
    <property type="component" value="Unassembled WGS sequence"/>
</dbReference>
<organism evidence="1 2">
    <name type="scientific">Armillaria solidipes</name>
    <dbReference type="NCBI Taxonomy" id="1076256"/>
    <lineage>
        <taxon>Eukaryota</taxon>
        <taxon>Fungi</taxon>
        <taxon>Dikarya</taxon>
        <taxon>Basidiomycota</taxon>
        <taxon>Agaricomycotina</taxon>
        <taxon>Agaricomycetes</taxon>
        <taxon>Agaricomycetidae</taxon>
        <taxon>Agaricales</taxon>
        <taxon>Marasmiineae</taxon>
        <taxon>Physalacriaceae</taxon>
        <taxon>Armillaria</taxon>
    </lineage>
</organism>
<evidence type="ECO:0000313" key="1">
    <source>
        <dbReference type="EMBL" id="PBK59980.1"/>
    </source>
</evidence>
<evidence type="ECO:0000313" key="2">
    <source>
        <dbReference type="Proteomes" id="UP000218334"/>
    </source>
</evidence>